<gene>
    <name evidence="4" type="ORF">Vretifemale_15699</name>
    <name evidence="5" type="ORF">Vretimale_14667</name>
</gene>
<comment type="caution">
    <text evidence="4">The sequence shown here is derived from an EMBL/GenBank/DDBJ whole genome shotgun (WGS) entry which is preliminary data.</text>
</comment>
<dbReference type="InterPro" id="IPR001179">
    <property type="entry name" value="PPIase_FKBP_dom"/>
</dbReference>
<dbReference type="GO" id="GO:0009543">
    <property type="term" value="C:chloroplast thylakoid lumen"/>
    <property type="evidence" value="ECO:0007669"/>
    <property type="project" value="TreeGrafter"/>
</dbReference>
<keyword evidence="2" id="KW-1133">Transmembrane helix</keyword>
<evidence type="ECO:0000313" key="4">
    <source>
        <dbReference type="EMBL" id="GIL87656.1"/>
    </source>
</evidence>
<keyword evidence="2" id="KW-0812">Transmembrane</keyword>
<keyword evidence="1" id="KW-0697">Rotamase</keyword>
<evidence type="ECO:0000256" key="1">
    <source>
        <dbReference type="PROSITE-ProRule" id="PRU00277"/>
    </source>
</evidence>
<dbReference type="SUPFAM" id="SSF54534">
    <property type="entry name" value="FKBP-like"/>
    <property type="match status" value="1"/>
</dbReference>
<dbReference type="OrthoDB" id="1902587at2759"/>
<dbReference type="EC" id="5.2.1.8" evidence="1"/>
<dbReference type="InterPro" id="IPR044180">
    <property type="entry name" value="FKBP18-like"/>
</dbReference>
<feature type="transmembrane region" description="Helical" evidence="2">
    <location>
        <begin position="50"/>
        <end position="73"/>
    </location>
</feature>
<evidence type="ECO:0000313" key="5">
    <source>
        <dbReference type="EMBL" id="GIM11128.1"/>
    </source>
</evidence>
<name>A0A8J4CXX6_9CHLO</name>
<dbReference type="PROSITE" id="PS50059">
    <property type="entry name" value="FKBP_PPIASE"/>
    <property type="match status" value="1"/>
</dbReference>
<dbReference type="EMBL" id="BNCQ01000037">
    <property type="protein sequence ID" value="GIM11128.1"/>
    <property type="molecule type" value="Genomic_DNA"/>
</dbReference>
<sequence length="233" mass="24921">MLLTRQQTAWSPVTGTPRAKQYCHAIFASQQTGNAAPQPVAHGHGIPRRMLGAGLLGATIIPLLTAGAAQAGFKKELKKRKIPEEDYVALPSNGLRVYDLEEGSGPEVKPGDKIVVHYDCLYRGLDVVSSRSARLLGGNRTIAEPYEFIVGEPVYSASLKPYDSDSANPLFAGSSGPKPPQALSLSVVGMKKGGKRSIIVDRSELGYPKGVNELPPDTTFELKVEVLNVLSKA</sequence>
<dbReference type="AlphaFoldDB" id="A0A8J4CXX6"/>
<keyword evidence="2" id="KW-0472">Membrane</keyword>
<dbReference type="EMBL" id="BNCP01000040">
    <property type="protein sequence ID" value="GIL87656.1"/>
    <property type="molecule type" value="Genomic_DNA"/>
</dbReference>
<proteinExistence type="predicted"/>
<comment type="catalytic activity">
    <reaction evidence="1">
        <text>[protein]-peptidylproline (omega=180) = [protein]-peptidylproline (omega=0)</text>
        <dbReference type="Rhea" id="RHEA:16237"/>
        <dbReference type="Rhea" id="RHEA-COMP:10747"/>
        <dbReference type="Rhea" id="RHEA-COMP:10748"/>
        <dbReference type="ChEBI" id="CHEBI:83833"/>
        <dbReference type="ChEBI" id="CHEBI:83834"/>
        <dbReference type="EC" id="5.2.1.8"/>
    </reaction>
</comment>
<protein>
    <recommendedName>
        <fullName evidence="1">peptidylprolyl isomerase</fullName>
        <ecNumber evidence="1">5.2.1.8</ecNumber>
    </recommendedName>
</protein>
<accession>A0A8J4CXX6</accession>
<dbReference type="PANTHER" id="PTHR47862">
    <property type="entry name" value="PEPTIDYL-PROLYL CIS-TRANS ISOMERASE FKBP18, CHLOROPLASTIC"/>
    <property type="match status" value="1"/>
</dbReference>
<feature type="domain" description="PPIase FKBP-type" evidence="3">
    <location>
        <begin position="111"/>
        <end position="230"/>
    </location>
</feature>
<reference evidence="4" key="1">
    <citation type="journal article" date="2021" name="Proc. Natl. Acad. Sci. U.S.A.">
        <title>Three genomes in the algal genus Volvox reveal the fate of a haploid sex-determining region after a transition to homothallism.</title>
        <authorList>
            <person name="Yamamoto K."/>
            <person name="Hamaji T."/>
            <person name="Kawai-Toyooka H."/>
            <person name="Matsuzaki R."/>
            <person name="Takahashi F."/>
            <person name="Nishimura Y."/>
            <person name="Kawachi M."/>
            <person name="Noguchi H."/>
            <person name="Minakuchi Y."/>
            <person name="Umen J.G."/>
            <person name="Toyoda A."/>
            <person name="Nozaki H."/>
        </authorList>
    </citation>
    <scope>NUCLEOTIDE SEQUENCE</scope>
    <source>
        <strain evidence="5">NIES-3785</strain>
        <strain evidence="4">NIES-3786</strain>
    </source>
</reference>
<evidence type="ECO:0000259" key="3">
    <source>
        <dbReference type="PROSITE" id="PS50059"/>
    </source>
</evidence>
<dbReference type="Pfam" id="PF00254">
    <property type="entry name" value="FKBP_C"/>
    <property type="match status" value="1"/>
</dbReference>
<dbReference type="PANTHER" id="PTHR47862:SF1">
    <property type="entry name" value="PEPTIDYL-PROLYL CIS-TRANS ISOMERASE FKBP18, CHLOROPLASTIC"/>
    <property type="match status" value="1"/>
</dbReference>
<evidence type="ECO:0000256" key="2">
    <source>
        <dbReference type="SAM" id="Phobius"/>
    </source>
</evidence>
<dbReference type="Gene3D" id="3.10.50.40">
    <property type="match status" value="1"/>
</dbReference>
<dbReference type="Proteomes" id="UP000722791">
    <property type="component" value="Unassembled WGS sequence"/>
</dbReference>
<evidence type="ECO:0000313" key="6">
    <source>
        <dbReference type="Proteomes" id="UP000747110"/>
    </source>
</evidence>
<dbReference type="GO" id="GO:0003755">
    <property type="term" value="F:peptidyl-prolyl cis-trans isomerase activity"/>
    <property type="evidence" value="ECO:0007669"/>
    <property type="project" value="UniProtKB-KW"/>
</dbReference>
<keyword evidence="1" id="KW-0413">Isomerase</keyword>
<keyword evidence="6" id="KW-1185">Reference proteome</keyword>
<dbReference type="Proteomes" id="UP000747110">
    <property type="component" value="Unassembled WGS sequence"/>
</dbReference>
<organism evidence="4 6">
    <name type="scientific">Volvox reticuliferus</name>
    <dbReference type="NCBI Taxonomy" id="1737510"/>
    <lineage>
        <taxon>Eukaryota</taxon>
        <taxon>Viridiplantae</taxon>
        <taxon>Chlorophyta</taxon>
        <taxon>core chlorophytes</taxon>
        <taxon>Chlorophyceae</taxon>
        <taxon>CS clade</taxon>
        <taxon>Chlamydomonadales</taxon>
        <taxon>Volvocaceae</taxon>
        <taxon>Volvox</taxon>
    </lineage>
</organism>
<dbReference type="InterPro" id="IPR046357">
    <property type="entry name" value="PPIase_dom_sf"/>
</dbReference>